<evidence type="ECO:0000256" key="1">
    <source>
        <dbReference type="SAM" id="Phobius"/>
    </source>
</evidence>
<dbReference type="AlphaFoldDB" id="A0A7C4E1V1"/>
<keyword evidence="1" id="KW-0812">Transmembrane</keyword>
<gene>
    <name evidence="2" type="ORF">ENT82_04355</name>
</gene>
<feature type="transmembrane region" description="Helical" evidence="1">
    <location>
        <begin position="6"/>
        <end position="32"/>
    </location>
</feature>
<evidence type="ECO:0000313" key="2">
    <source>
        <dbReference type="EMBL" id="HGN90342.1"/>
    </source>
</evidence>
<accession>A0A7C4E1V1</accession>
<protein>
    <recommendedName>
        <fullName evidence="3">Flagellin</fullName>
    </recommendedName>
</protein>
<reference evidence="2" key="1">
    <citation type="journal article" date="2020" name="mSystems">
        <title>Genome- and Community-Level Interaction Insights into Carbon Utilization and Element Cycling Functions of Hydrothermarchaeota in Hydrothermal Sediment.</title>
        <authorList>
            <person name="Zhou Z."/>
            <person name="Liu Y."/>
            <person name="Xu W."/>
            <person name="Pan J."/>
            <person name="Luo Z.H."/>
            <person name="Li M."/>
        </authorList>
    </citation>
    <scope>NUCLEOTIDE SEQUENCE [LARGE SCALE GENOMIC DNA]</scope>
    <source>
        <strain evidence="2">SpSt-613</strain>
    </source>
</reference>
<sequence length="133" mass="14178">MACSGLSYIVGVLLVLGITLAAVAVFTAVAGFQSGVLSSLAALDVRRAGESMVVAEFNRYTSDLILYNNGQVPTCILEIRIVGEPSPVYSVPTCTPIPPQQYTTINLGLVSPPQRFTLIARTINNKILTYTIS</sequence>
<name>A0A7C4E1V1_CALS0</name>
<keyword evidence="1" id="KW-1133">Transmembrane helix</keyword>
<evidence type="ECO:0008006" key="3">
    <source>
        <dbReference type="Google" id="ProtNLM"/>
    </source>
</evidence>
<dbReference type="EMBL" id="DTAD01000042">
    <property type="protein sequence ID" value="HGN90342.1"/>
    <property type="molecule type" value="Genomic_DNA"/>
</dbReference>
<keyword evidence="1" id="KW-0472">Membrane</keyword>
<proteinExistence type="predicted"/>
<comment type="caution">
    <text evidence="2">The sequence shown here is derived from an EMBL/GenBank/DDBJ whole genome shotgun (WGS) entry which is preliminary data.</text>
</comment>
<organism evidence="2">
    <name type="scientific">Caldiarchaeum subterraneum</name>
    <dbReference type="NCBI Taxonomy" id="311458"/>
    <lineage>
        <taxon>Archaea</taxon>
        <taxon>Nitrososphaerota</taxon>
        <taxon>Candidatus Caldarchaeales</taxon>
        <taxon>Candidatus Caldarchaeaceae</taxon>
        <taxon>Candidatus Caldarchaeum</taxon>
    </lineage>
</organism>